<dbReference type="GO" id="GO:0016652">
    <property type="term" value="F:oxidoreductase activity, acting on NAD(P)H as acceptor"/>
    <property type="evidence" value="ECO:0007669"/>
    <property type="project" value="UniProtKB-UniRule"/>
</dbReference>
<dbReference type="EC" id="1.6.5.-" evidence="6"/>
<dbReference type="InterPro" id="IPR003680">
    <property type="entry name" value="Flavodoxin_fold"/>
</dbReference>
<comment type="catalytic activity">
    <reaction evidence="6">
        <text>2 a quinone + NADH + H(+) = 2 a 1,4-benzosemiquinone + NAD(+)</text>
        <dbReference type="Rhea" id="RHEA:65952"/>
        <dbReference type="ChEBI" id="CHEBI:15378"/>
        <dbReference type="ChEBI" id="CHEBI:57540"/>
        <dbReference type="ChEBI" id="CHEBI:57945"/>
        <dbReference type="ChEBI" id="CHEBI:132124"/>
        <dbReference type="ChEBI" id="CHEBI:134225"/>
    </reaction>
</comment>
<keyword evidence="1 6" id="KW-0285">Flavoprotein</keyword>
<organism evidence="8 9">
    <name type="scientific">Collimonas arenae</name>
    <dbReference type="NCBI Taxonomy" id="279058"/>
    <lineage>
        <taxon>Bacteria</taxon>
        <taxon>Pseudomonadati</taxon>
        <taxon>Pseudomonadota</taxon>
        <taxon>Betaproteobacteria</taxon>
        <taxon>Burkholderiales</taxon>
        <taxon>Oxalobacteraceae</taxon>
        <taxon>Collimonas</taxon>
    </lineage>
</organism>
<comment type="function">
    <text evidence="6">Also exhibits azoreductase activity. Catalyzes the reductive cleavage of the azo bond in aromatic azo compounds to the corresponding amines.</text>
</comment>
<dbReference type="PANTHER" id="PTHR43741:SF4">
    <property type="entry name" value="FMN-DEPENDENT NADH:QUINONE OXIDOREDUCTASE"/>
    <property type="match status" value="1"/>
</dbReference>
<reference evidence="8 9" key="1">
    <citation type="submission" date="2015-11" db="EMBL/GenBank/DDBJ databases">
        <title>Exploring the genomic traits of fungus-feeding bacterial genus Collimonas.</title>
        <authorList>
            <person name="Song C."/>
            <person name="Schmidt R."/>
            <person name="de Jager V."/>
            <person name="Krzyzanowska D."/>
            <person name="Jongedijk E."/>
            <person name="Cankar K."/>
            <person name="Beekwilder J."/>
            <person name="van Veen A."/>
            <person name="de Boer W."/>
            <person name="van Veen J.A."/>
            <person name="Garbeva P."/>
        </authorList>
    </citation>
    <scope>NUCLEOTIDE SEQUENCE [LARGE SCALE GENOMIC DNA]</scope>
    <source>
        <strain evidence="8 9">Ter282</strain>
    </source>
</reference>
<comment type="similarity">
    <text evidence="6">Belongs to the azoreductase type 1 family.</text>
</comment>
<gene>
    <name evidence="6" type="primary">azoR</name>
    <name evidence="8" type="ORF">CAter282_2913</name>
</gene>
<comment type="function">
    <text evidence="6">Quinone reductase that provides resistance to thiol-specific stress caused by electrophilic quinones.</text>
</comment>
<evidence type="ECO:0000256" key="2">
    <source>
        <dbReference type="ARBA" id="ARBA00022643"/>
    </source>
</evidence>
<dbReference type="InterPro" id="IPR023048">
    <property type="entry name" value="NADH:quinone_OxRdtase_FMN_depd"/>
</dbReference>
<feature type="domain" description="Flavodoxin-like fold" evidence="7">
    <location>
        <begin position="15"/>
        <end position="210"/>
    </location>
</feature>
<keyword evidence="3 6" id="KW-0560">Oxidoreductase</keyword>
<feature type="binding site" evidence="6">
    <location>
        <position position="23"/>
    </location>
    <ligand>
        <name>FMN</name>
        <dbReference type="ChEBI" id="CHEBI:58210"/>
    </ligand>
</feature>
<comment type="subunit">
    <text evidence="6">Homodimer.</text>
</comment>
<dbReference type="EMBL" id="CP013235">
    <property type="protein sequence ID" value="AMP10638.1"/>
    <property type="molecule type" value="Genomic_DNA"/>
</dbReference>
<dbReference type="PANTHER" id="PTHR43741">
    <property type="entry name" value="FMN-DEPENDENT NADH-AZOREDUCTASE 1"/>
    <property type="match status" value="1"/>
</dbReference>
<dbReference type="SUPFAM" id="SSF52218">
    <property type="entry name" value="Flavoproteins"/>
    <property type="match status" value="1"/>
</dbReference>
<dbReference type="GO" id="GO:0009055">
    <property type="term" value="F:electron transfer activity"/>
    <property type="evidence" value="ECO:0007669"/>
    <property type="project" value="UniProtKB-UniRule"/>
</dbReference>
<keyword evidence="9" id="KW-1185">Reference proteome</keyword>
<evidence type="ECO:0000259" key="7">
    <source>
        <dbReference type="Pfam" id="PF02525"/>
    </source>
</evidence>
<proteinExistence type="inferred from homology"/>
<dbReference type="Proteomes" id="UP000071778">
    <property type="component" value="Chromosome"/>
</dbReference>
<dbReference type="Gene3D" id="3.40.50.360">
    <property type="match status" value="1"/>
</dbReference>
<protein>
    <recommendedName>
        <fullName evidence="6">FMN dependent NADH:quinone oxidoreductase</fullName>
        <ecNumber evidence="6">1.6.5.-</ecNumber>
    </recommendedName>
    <alternativeName>
        <fullName evidence="6">Azo-dye reductase</fullName>
    </alternativeName>
    <alternativeName>
        <fullName evidence="6">FMN-dependent NADH-azo compound oxidoreductase</fullName>
    </alternativeName>
    <alternativeName>
        <fullName evidence="6">FMN-dependent NADH-azoreductase</fullName>
        <ecNumber evidence="6">1.7.1.17</ecNumber>
    </alternativeName>
</protein>
<comment type="cofactor">
    <cofactor evidence="6">
        <name>FMN</name>
        <dbReference type="ChEBI" id="CHEBI:58210"/>
    </cofactor>
    <text evidence="6">Binds 1 FMN per subunit.</text>
</comment>
<dbReference type="EC" id="1.7.1.17" evidence="6"/>
<dbReference type="InterPro" id="IPR029039">
    <property type="entry name" value="Flavoprotein-like_sf"/>
</dbReference>
<keyword evidence="2 6" id="KW-0288">FMN</keyword>
<evidence type="ECO:0000256" key="5">
    <source>
        <dbReference type="ARBA" id="ARBA00048542"/>
    </source>
</evidence>
<dbReference type="GO" id="GO:0010181">
    <property type="term" value="F:FMN binding"/>
    <property type="evidence" value="ECO:0007669"/>
    <property type="project" value="UniProtKB-UniRule"/>
</dbReference>
<keyword evidence="4 6" id="KW-0520">NAD</keyword>
<accession>A0A127QKQ6</accession>
<evidence type="ECO:0000256" key="3">
    <source>
        <dbReference type="ARBA" id="ARBA00023002"/>
    </source>
</evidence>
<sequence>MDFEQYLNLSNGHIMKLLHIDSSILGDASASRQLTREVVATLRVADADLQLTYRDLSKDVTAHLSGGTFAAKGTPAEERNLAQKLEVELSETILNEFMASDVIVIGAPMYNFSVPTQLKFWIDQISVAGVTFRYSEKGPEGLAKGKRVIIVSTSGGKHAGGATGVGHEDYLKVVFGFLGITDIEVIRADGLNYGPDAKDAGFAAARASIVNLTSALAAA</sequence>
<evidence type="ECO:0000256" key="4">
    <source>
        <dbReference type="ARBA" id="ARBA00023027"/>
    </source>
</evidence>
<comment type="catalytic activity">
    <reaction evidence="5">
        <text>N,N-dimethyl-1,4-phenylenediamine + anthranilate + 2 NAD(+) = 2-(4-dimethylaminophenyl)diazenylbenzoate + 2 NADH + 2 H(+)</text>
        <dbReference type="Rhea" id="RHEA:55872"/>
        <dbReference type="ChEBI" id="CHEBI:15378"/>
        <dbReference type="ChEBI" id="CHEBI:15783"/>
        <dbReference type="ChEBI" id="CHEBI:16567"/>
        <dbReference type="ChEBI" id="CHEBI:57540"/>
        <dbReference type="ChEBI" id="CHEBI:57945"/>
        <dbReference type="ChEBI" id="CHEBI:71579"/>
        <dbReference type="EC" id="1.7.1.17"/>
    </reaction>
    <physiologicalReaction direction="right-to-left" evidence="5">
        <dbReference type="Rhea" id="RHEA:55874"/>
    </physiologicalReaction>
</comment>
<dbReference type="Pfam" id="PF02525">
    <property type="entry name" value="Flavodoxin_2"/>
    <property type="match status" value="1"/>
</dbReference>
<feature type="binding site" evidence="6">
    <location>
        <begin position="29"/>
        <end position="31"/>
    </location>
    <ligand>
        <name>FMN</name>
        <dbReference type="ChEBI" id="CHEBI:58210"/>
    </ligand>
</feature>
<feature type="binding site" evidence="6">
    <location>
        <begin position="109"/>
        <end position="112"/>
    </location>
    <ligand>
        <name>FMN</name>
        <dbReference type="ChEBI" id="CHEBI:58210"/>
    </ligand>
</feature>
<feature type="binding site" evidence="6">
    <location>
        <begin position="153"/>
        <end position="156"/>
    </location>
    <ligand>
        <name>FMN</name>
        <dbReference type="ChEBI" id="CHEBI:58210"/>
    </ligand>
</feature>
<evidence type="ECO:0000256" key="1">
    <source>
        <dbReference type="ARBA" id="ARBA00022630"/>
    </source>
</evidence>
<evidence type="ECO:0000313" key="9">
    <source>
        <dbReference type="Proteomes" id="UP000071778"/>
    </source>
</evidence>
<name>A0A127QKQ6_9BURK</name>
<evidence type="ECO:0000313" key="8">
    <source>
        <dbReference type="EMBL" id="AMP10638.1"/>
    </source>
</evidence>
<dbReference type="AlphaFoldDB" id="A0A127QKQ6"/>
<evidence type="ECO:0000256" key="6">
    <source>
        <dbReference type="HAMAP-Rule" id="MF_01216"/>
    </source>
</evidence>
<dbReference type="GO" id="GO:0016655">
    <property type="term" value="F:oxidoreductase activity, acting on NAD(P)H, quinone or similar compound as acceptor"/>
    <property type="evidence" value="ECO:0007669"/>
    <property type="project" value="InterPro"/>
</dbReference>
<dbReference type="HAMAP" id="MF_01216">
    <property type="entry name" value="Azoreductase_type1"/>
    <property type="match status" value="1"/>
</dbReference>
<dbReference type="InterPro" id="IPR050104">
    <property type="entry name" value="FMN-dep_NADH:Q_OxRdtase_AzoR1"/>
</dbReference>
<dbReference type="PATRIC" id="fig|279058.18.peg.2867"/>